<dbReference type="PANTHER" id="PTHR23155:SF1205">
    <property type="entry name" value="DISEASE RESISTANCE PROTEIN RPM1"/>
    <property type="match status" value="1"/>
</dbReference>
<dbReference type="InterPro" id="IPR058922">
    <property type="entry name" value="WHD_DRP"/>
</dbReference>
<evidence type="ECO:0008006" key="10">
    <source>
        <dbReference type="Google" id="ProtNLM"/>
    </source>
</evidence>
<evidence type="ECO:0000259" key="5">
    <source>
        <dbReference type="Pfam" id="PF18052"/>
    </source>
</evidence>
<dbReference type="Pfam" id="PF18052">
    <property type="entry name" value="Rx_N"/>
    <property type="match status" value="1"/>
</dbReference>
<dbReference type="SUPFAM" id="SSF52540">
    <property type="entry name" value="P-loop containing nucleoside triphosphate hydrolases"/>
    <property type="match status" value="1"/>
</dbReference>
<evidence type="ECO:0000259" key="4">
    <source>
        <dbReference type="Pfam" id="PF00931"/>
    </source>
</evidence>
<dbReference type="InterPro" id="IPR041118">
    <property type="entry name" value="Rx_N"/>
</dbReference>
<evidence type="ECO:0000256" key="1">
    <source>
        <dbReference type="ARBA" id="ARBA00022737"/>
    </source>
</evidence>
<feature type="domain" description="Disease resistance R13L4/SHOC-2-like LRR" evidence="7">
    <location>
        <begin position="565"/>
        <end position="889"/>
    </location>
</feature>
<name>A0ABR2A7A4_9ROSI</name>
<dbReference type="Gene3D" id="3.80.10.10">
    <property type="entry name" value="Ribonuclease Inhibitor"/>
    <property type="match status" value="1"/>
</dbReference>
<organism evidence="8 9">
    <name type="scientific">Hibiscus sabdariffa</name>
    <name type="common">roselle</name>
    <dbReference type="NCBI Taxonomy" id="183260"/>
    <lineage>
        <taxon>Eukaryota</taxon>
        <taxon>Viridiplantae</taxon>
        <taxon>Streptophyta</taxon>
        <taxon>Embryophyta</taxon>
        <taxon>Tracheophyta</taxon>
        <taxon>Spermatophyta</taxon>
        <taxon>Magnoliopsida</taxon>
        <taxon>eudicotyledons</taxon>
        <taxon>Gunneridae</taxon>
        <taxon>Pentapetalae</taxon>
        <taxon>rosids</taxon>
        <taxon>malvids</taxon>
        <taxon>Malvales</taxon>
        <taxon>Malvaceae</taxon>
        <taxon>Malvoideae</taxon>
        <taxon>Hibiscus</taxon>
    </lineage>
</organism>
<keyword evidence="3" id="KW-0611">Plant defense</keyword>
<feature type="domain" description="Disease resistance N-terminal" evidence="5">
    <location>
        <begin position="8"/>
        <end position="96"/>
    </location>
</feature>
<dbReference type="InterPro" id="IPR042197">
    <property type="entry name" value="Apaf_helical"/>
</dbReference>
<proteinExistence type="predicted"/>
<feature type="domain" description="Disease resistance protein winged helix" evidence="6">
    <location>
        <begin position="447"/>
        <end position="517"/>
    </location>
</feature>
<keyword evidence="2" id="KW-0547">Nucleotide-binding</keyword>
<keyword evidence="1" id="KW-0677">Repeat</keyword>
<dbReference type="Gene3D" id="1.10.10.10">
    <property type="entry name" value="Winged helix-like DNA-binding domain superfamily/Winged helix DNA-binding domain"/>
    <property type="match status" value="1"/>
</dbReference>
<feature type="domain" description="NB-ARC" evidence="4">
    <location>
        <begin position="184"/>
        <end position="358"/>
    </location>
</feature>
<reference evidence="8 9" key="1">
    <citation type="journal article" date="2024" name="G3 (Bethesda)">
        <title>Genome assembly of Hibiscus sabdariffa L. provides insights into metabolisms of medicinal natural products.</title>
        <authorList>
            <person name="Kim T."/>
        </authorList>
    </citation>
    <scope>NUCLEOTIDE SEQUENCE [LARGE SCALE GENOMIC DNA]</scope>
    <source>
        <strain evidence="8">TK-2024</strain>
        <tissue evidence="8">Old leaves</tissue>
    </source>
</reference>
<evidence type="ECO:0000259" key="7">
    <source>
        <dbReference type="Pfam" id="PF23598"/>
    </source>
</evidence>
<dbReference type="InterPro" id="IPR055414">
    <property type="entry name" value="LRR_R13L4/SHOC2-like"/>
</dbReference>
<dbReference type="InterPro" id="IPR036388">
    <property type="entry name" value="WH-like_DNA-bd_sf"/>
</dbReference>
<accession>A0ABR2A7A4</accession>
<dbReference type="Gene3D" id="1.20.5.4130">
    <property type="match status" value="1"/>
</dbReference>
<dbReference type="CDD" id="cd14798">
    <property type="entry name" value="RX-CC_like"/>
    <property type="match status" value="1"/>
</dbReference>
<protein>
    <recommendedName>
        <fullName evidence="10">Disease resistance protein RPM1-like</fullName>
    </recommendedName>
</protein>
<dbReference type="InterPro" id="IPR032675">
    <property type="entry name" value="LRR_dom_sf"/>
</dbReference>
<evidence type="ECO:0000259" key="6">
    <source>
        <dbReference type="Pfam" id="PF23559"/>
    </source>
</evidence>
<evidence type="ECO:0000256" key="3">
    <source>
        <dbReference type="ARBA" id="ARBA00022821"/>
    </source>
</evidence>
<dbReference type="Pfam" id="PF23559">
    <property type="entry name" value="WHD_DRP"/>
    <property type="match status" value="1"/>
</dbReference>
<keyword evidence="9" id="KW-1185">Reference proteome</keyword>
<dbReference type="EMBL" id="JBBPBN010000335">
    <property type="protein sequence ID" value="KAK8488875.1"/>
    <property type="molecule type" value="Genomic_DNA"/>
</dbReference>
<evidence type="ECO:0000313" key="8">
    <source>
        <dbReference type="EMBL" id="KAK8488875.1"/>
    </source>
</evidence>
<dbReference type="InterPro" id="IPR038005">
    <property type="entry name" value="RX-like_CC"/>
</dbReference>
<dbReference type="InterPro" id="IPR002182">
    <property type="entry name" value="NB-ARC"/>
</dbReference>
<dbReference type="PRINTS" id="PR00364">
    <property type="entry name" value="DISEASERSIST"/>
</dbReference>
<dbReference type="PANTHER" id="PTHR23155">
    <property type="entry name" value="DISEASE RESISTANCE PROTEIN RP"/>
    <property type="match status" value="1"/>
</dbReference>
<dbReference type="Pfam" id="PF00931">
    <property type="entry name" value="NB-ARC"/>
    <property type="match status" value="1"/>
</dbReference>
<dbReference type="Pfam" id="PF23598">
    <property type="entry name" value="LRR_14"/>
    <property type="match status" value="1"/>
</dbReference>
<dbReference type="InterPro" id="IPR027417">
    <property type="entry name" value="P-loop_NTPase"/>
</dbReference>
<dbReference type="Gene3D" id="3.40.50.300">
    <property type="entry name" value="P-loop containing nucleotide triphosphate hydrolases"/>
    <property type="match status" value="1"/>
</dbReference>
<comment type="caution">
    <text evidence="8">The sequence shown here is derived from an EMBL/GenBank/DDBJ whole genome shotgun (WGS) entry which is preliminary data.</text>
</comment>
<evidence type="ECO:0000313" key="9">
    <source>
        <dbReference type="Proteomes" id="UP001396334"/>
    </source>
</evidence>
<gene>
    <name evidence="8" type="ORF">V6N11_071075</name>
</gene>
<evidence type="ECO:0000256" key="2">
    <source>
        <dbReference type="ARBA" id="ARBA00022741"/>
    </source>
</evidence>
<dbReference type="InterPro" id="IPR044974">
    <property type="entry name" value="Disease_R_plants"/>
</dbReference>
<dbReference type="Gene3D" id="1.10.8.430">
    <property type="entry name" value="Helical domain of apoptotic protease-activating factors"/>
    <property type="match status" value="1"/>
</dbReference>
<sequence>MALSSSLDPVISKVISVLENEASLQTEVGAEIDEIKLELKAIKAFLEDADRRSGVAPMSETDKQWIASVRDIAYEVENVVDEFMYHFNKQQQWRGKPSRFFFKLIHFPKNLLVRHRVAVELQDINKRIKSIADRNQRYQVSRSESRNFDKQIGGEYHRNNWVKNLSESALFFKEDDLVGIDKAQSELLDWLMDQELQRTVISVVGMGGLGKTTLVANTFKTQVVKQHFGCCAWITVSQQYVVTDLFKSIIKSLYNKAKEKIDPVINLDSMNYLELLEELVNFLQPRRYLIVIDDVWSTHLWQDINIALPANMNGSRILLTTRKEDVASFEFGVLKHIFRLKHLPLKESMSLFCKKAFVGKGGQCPPYLESSAAKLVAKCQGLPLAIVALGGLMASKNSIVEWSEVYNNLNRELSENDTYFERLKYISLLSYHDLSYTLKQCFLYCCIFPEDYEIKRNRLIRLWMAEGFVEPLKGTVSEVVAERYLTELICRGLLQVVRRDRSGRPNAFKMHDILREFTVSISKSVKFVTKSDGMEELEDGGIRRWSIEAKGKEMKGASETALSRVRSLLVFAVDETSKSSFNRLPSGFKLMRVLDLEGTPINELPDELGNLFNLRYLNLTRTLVKELPRSIGKLYNLQSLVMKYTQIKELPAGIVKLKNLRHVIACGYNVDPTTFHYAWGPVFPSNICLLDNLQILSSVEARGDFIKQLGKMTQLRVLGVVNVKETDGQNLCLAIAKMIHLRKIGVTSCNEDEHVNMDALESAPPGLEKLFLAGKLEKVPHWFISLDNLTGLWLHWSRLRDDFLPHIQALPNLGELKLVNAYEGERLDFLEGFQKLKLLRIGRCLGLREIVINKGVMPGLQDLSILGCQEFTTLPHGWESLPDLKRVYLSNVSPGLIQKICRSKGMDRQTITGIVLRRQEGTEAIFNITEWLWIGKAQQPKQKLSDDSVRRASCRNCEAEKSLVVAAPGHVMAGEVGFHDVVPAVMDRMAEDIGLDLQARGHDVRQQVDNGVAGITKCLVQDQADTGHVGSPASDRSNGTCA</sequence>
<dbReference type="Proteomes" id="UP001396334">
    <property type="component" value="Unassembled WGS sequence"/>
</dbReference>
<dbReference type="SUPFAM" id="SSF52058">
    <property type="entry name" value="L domain-like"/>
    <property type="match status" value="1"/>
</dbReference>